<sequence>MNSTFEYAQSNLPSNTIFIFWTHILNETGAHNNNAGNWTPNRFVPLLLPSNNPEFQTNLSHPQILSSDTVSSSVYRDIFTEKSLLLVDTISGQYSTEKNSNADTTNVENQPTLARERMFTNRALTLERNSATRTSLTPEEAAQQRILASMRTMATQATASPKIAEEQRVLTRKRIATRRSLLETTSKSKQIVTKTGVCRIIEVEWPKSVDMKCKTSCLKKFIQQMSMSSLAEGVCGICNIRCYLRDLRCVPLNKIPSIELLKTSEDLCSVVSCIQRTQNLYSDEKYNINNDVNLAMVEGEAG</sequence>
<reference evidence="1" key="1">
    <citation type="submission" date="2021-02" db="EMBL/GenBank/DDBJ databases">
        <authorList>
            <person name="Nowell W R."/>
        </authorList>
    </citation>
    <scope>NUCLEOTIDE SEQUENCE</scope>
</reference>
<dbReference type="AlphaFoldDB" id="A0A816LMG2"/>
<evidence type="ECO:0000313" key="1">
    <source>
        <dbReference type="EMBL" id="CAF1934880.1"/>
    </source>
</evidence>
<dbReference type="EMBL" id="CAJNRE010001069">
    <property type="protein sequence ID" value="CAF1934880.1"/>
    <property type="molecule type" value="Genomic_DNA"/>
</dbReference>
<dbReference type="Proteomes" id="UP000663824">
    <property type="component" value="Unassembled WGS sequence"/>
</dbReference>
<accession>A0A816LMG2</accession>
<evidence type="ECO:0000313" key="2">
    <source>
        <dbReference type="Proteomes" id="UP000663824"/>
    </source>
</evidence>
<gene>
    <name evidence="1" type="ORF">MBJ925_LOCUS4846</name>
</gene>
<name>A0A816LMG2_9BILA</name>
<organism evidence="1 2">
    <name type="scientific">Rotaria magnacalcarata</name>
    <dbReference type="NCBI Taxonomy" id="392030"/>
    <lineage>
        <taxon>Eukaryota</taxon>
        <taxon>Metazoa</taxon>
        <taxon>Spiralia</taxon>
        <taxon>Gnathifera</taxon>
        <taxon>Rotifera</taxon>
        <taxon>Eurotatoria</taxon>
        <taxon>Bdelloidea</taxon>
        <taxon>Philodinida</taxon>
        <taxon>Philodinidae</taxon>
        <taxon>Rotaria</taxon>
    </lineage>
</organism>
<comment type="caution">
    <text evidence="1">The sequence shown here is derived from an EMBL/GenBank/DDBJ whole genome shotgun (WGS) entry which is preliminary data.</text>
</comment>
<protein>
    <submittedName>
        <fullName evidence="1">Uncharacterized protein</fullName>
    </submittedName>
</protein>
<proteinExistence type="predicted"/>